<gene>
    <name evidence="12" type="ORF">N7468_004170</name>
</gene>
<dbReference type="GO" id="GO:0140680">
    <property type="term" value="F:histone H3K36me/H3K36me2 demethylase activity"/>
    <property type="evidence" value="ECO:0007669"/>
    <property type="project" value="UniProtKB-EC"/>
</dbReference>
<evidence type="ECO:0000256" key="5">
    <source>
        <dbReference type="ARBA" id="ARBA00023002"/>
    </source>
</evidence>
<evidence type="ECO:0000256" key="7">
    <source>
        <dbReference type="ARBA" id="ARBA00023015"/>
    </source>
</evidence>
<evidence type="ECO:0000313" key="13">
    <source>
        <dbReference type="Proteomes" id="UP001150941"/>
    </source>
</evidence>
<dbReference type="GO" id="GO:0046872">
    <property type="term" value="F:metal ion binding"/>
    <property type="evidence" value="ECO:0007669"/>
    <property type="project" value="UniProtKB-KW"/>
</dbReference>
<keyword evidence="13" id="KW-1185">Reference proteome</keyword>
<keyword evidence="5" id="KW-0560">Oxidoreductase</keyword>
<dbReference type="SUPFAM" id="SSF51197">
    <property type="entry name" value="Clavaminate synthase-like"/>
    <property type="match status" value="1"/>
</dbReference>
<evidence type="ECO:0000256" key="2">
    <source>
        <dbReference type="ARBA" id="ARBA00008037"/>
    </source>
</evidence>
<reference evidence="12" key="2">
    <citation type="journal article" date="2023" name="IMA Fungus">
        <title>Comparative genomic study of the Penicillium genus elucidates a diverse pangenome and 15 lateral gene transfer events.</title>
        <authorList>
            <person name="Petersen C."/>
            <person name="Sorensen T."/>
            <person name="Nielsen M.R."/>
            <person name="Sondergaard T.E."/>
            <person name="Sorensen J.L."/>
            <person name="Fitzpatrick D.A."/>
            <person name="Frisvad J.C."/>
            <person name="Nielsen K.L."/>
        </authorList>
    </citation>
    <scope>NUCLEOTIDE SEQUENCE</scope>
    <source>
        <strain evidence="12">IBT 19713</strain>
    </source>
</reference>
<proteinExistence type="inferred from homology"/>
<dbReference type="InterPro" id="IPR050690">
    <property type="entry name" value="JHDM1_Histone_Demethylase"/>
</dbReference>
<reference evidence="12" key="1">
    <citation type="submission" date="2022-11" db="EMBL/GenBank/DDBJ databases">
        <authorList>
            <person name="Petersen C."/>
        </authorList>
    </citation>
    <scope>NUCLEOTIDE SEQUENCE</scope>
    <source>
        <strain evidence="12">IBT 19713</strain>
    </source>
</reference>
<evidence type="ECO:0000256" key="8">
    <source>
        <dbReference type="ARBA" id="ARBA00023163"/>
    </source>
</evidence>
<evidence type="ECO:0000313" key="12">
    <source>
        <dbReference type="EMBL" id="KAJ5239551.1"/>
    </source>
</evidence>
<dbReference type="GeneID" id="83200770"/>
<protein>
    <recommendedName>
        <fullName evidence="3">[histone H3]-dimethyl-L-lysine(36) demethylase</fullName>
        <ecNumber evidence="3">1.14.11.27</ecNumber>
    </recommendedName>
    <alternativeName>
        <fullName evidence="9">[Histone-H3]-lysine-36 demethylase 1</fullName>
    </alternativeName>
</protein>
<dbReference type="RefSeq" id="XP_058332470.1">
    <property type="nucleotide sequence ID" value="XM_058473467.1"/>
</dbReference>
<dbReference type="OrthoDB" id="4494329at2759"/>
<dbReference type="Gene3D" id="2.60.120.650">
    <property type="entry name" value="Cupin"/>
    <property type="match status" value="1"/>
</dbReference>
<evidence type="ECO:0000256" key="10">
    <source>
        <dbReference type="ARBA" id="ARBA00047915"/>
    </source>
</evidence>
<dbReference type="EMBL" id="JAPQKS010000003">
    <property type="protein sequence ID" value="KAJ5239551.1"/>
    <property type="molecule type" value="Genomic_DNA"/>
</dbReference>
<sequence length="418" mass="46951">MASTTIQAKCDFCQKTLSKKSLWRHRKNCPNNKPLAPTFPPATFKPEPSITITSFTDKDRKAVDTQAFIQTIDRACVVDDSAISQTSCLQELHDLLSKPYTKPILWRGFTKHYPLPGTPSSISEFLEALKRYQIKELDVYDYMSNTDLNYKVSLDKIIEHFAKPPGSVHPLNFLDIRNYFASAIPPPIFKADILQLAWRRQEESVSKSIPQKFPLDHADREFYLLSTQGSVSTIHADTAGVHTFISIITGSKYWYIPRQLGLVTSQTLASFGSSTPEVYQYGWIKIKLSPGDLLIMPPGCPHAVFTPENTLAFGGTFYTLPSLGDSIRALSLQIKTGDTFSNEDLSEQDYSNFVLMLSRCRDLLTPTQSASISMGADWQVQDGSDWHATGQRNILSLAEEINCDLEKRFNLSSESLLQ</sequence>
<organism evidence="12 13">
    <name type="scientific">Penicillium chermesinum</name>
    <dbReference type="NCBI Taxonomy" id="63820"/>
    <lineage>
        <taxon>Eukaryota</taxon>
        <taxon>Fungi</taxon>
        <taxon>Dikarya</taxon>
        <taxon>Ascomycota</taxon>
        <taxon>Pezizomycotina</taxon>
        <taxon>Eurotiomycetes</taxon>
        <taxon>Eurotiomycetidae</taxon>
        <taxon>Eurotiales</taxon>
        <taxon>Aspergillaceae</taxon>
        <taxon>Penicillium</taxon>
    </lineage>
</organism>
<evidence type="ECO:0000256" key="9">
    <source>
        <dbReference type="ARBA" id="ARBA00031083"/>
    </source>
</evidence>
<comment type="cofactor">
    <cofactor evidence="1">
        <name>Fe(2+)</name>
        <dbReference type="ChEBI" id="CHEBI:29033"/>
    </cofactor>
</comment>
<dbReference type="PANTHER" id="PTHR23123">
    <property type="entry name" value="PHD/F-BOX CONTAINING PROTEIN"/>
    <property type="match status" value="1"/>
</dbReference>
<comment type="caution">
    <text evidence="12">The sequence shown here is derived from an EMBL/GenBank/DDBJ whole genome shotgun (WGS) entry which is preliminary data.</text>
</comment>
<dbReference type="EC" id="1.14.11.27" evidence="3"/>
<evidence type="ECO:0000256" key="6">
    <source>
        <dbReference type="ARBA" id="ARBA00023004"/>
    </source>
</evidence>
<dbReference type="InterPro" id="IPR003347">
    <property type="entry name" value="JmjC_dom"/>
</dbReference>
<dbReference type="Pfam" id="PF08007">
    <property type="entry name" value="JmjC_2"/>
    <property type="match status" value="1"/>
</dbReference>
<comment type="catalytic activity">
    <reaction evidence="10">
        <text>N(6),N(6)-dimethyl-L-lysyl(36)-[histone H3] + 2 2-oxoglutarate + 2 O2 = L-lysyl(36)-[histone H3] + 2 formaldehyde + 2 succinate + 2 CO2</text>
        <dbReference type="Rhea" id="RHEA:42032"/>
        <dbReference type="Rhea" id="RHEA-COMP:9785"/>
        <dbReference type="Rhea" id="RHEA-COMP:9787"/>
        <dbReference type="ChEBI" id="CHEBI:15379"/>
        <dbReference type="ChEBI" id="CHEBI:16526"/>
        <dbReference type="ChEBI" id="CHEBI:16810"/>
        <dbReference type="ChEBI" id="CHEBI:16842"/>
        <dbReference type="ChEBI" id="CHEBI:29969"/>
        <dbReference type="ChEBI" id="CHEBI:30031"/>
        <dbReference type="ChEBI" id="CHEBI:61976"/>
        <dbReference type="EC" id="1.14.11.27"/>
    </reaction>
</comment>
<evidence type="ECO:0000256" key="1">
    <source>
        <dbReference type="ARBA" id="ARBA00001954"/>
    </source>
</evidence>
<evidence type="ECO:0000256" key="3">
    <source>
        <dbReference type="ARBA" id="ARBA00013246"/>
    </source>
</evidence>
<dbReference type="PROSITE" id="PS51184">
    <property type="entry name" value="JMJC"/>
    <property type="match status" value="1"/>
</dbReference>
<dbReference type="AlphaFoldDB" id="A0A9W9P7T2"/>
<comment type="similarity">
    <text evidence="2">Belongs to the JHDM1 histone demethylase family.</text>
</comment>
<keyword evidence="4" id="KW-0479">Metal-binding</keyword>
<dbReference type="Proteomes" id="UP001150941">
    <property type="component" value="Unassembled WGS sequence"/>
</dbReference>
<keyword evidence="8" id="KW-0804">Transcription</keyword>
<keyword evidence="7" id="KW-0805">Transcription regulation</keyword>
<feature type="domain" description="JmjC" evidence="11">
    <location>
        <begin position="190"/>
        <end position="334"/>
    </location>
</feature>
<evidence type="ECO:0000256" key="4">
    <source>
        <dbReference type="ARBA" id="ARBA00022723"/>
    </source>
</evidence>
<accession>A0A9W9P7T2</accession>
<name>A0A9W9P7T2_9EURO</name>
<keyword evidence="6" id="KW-0408">Iron</keyword>
<evidence type="ECO:0000259" key="11">
    <source>
        <dbReference type="PROSITE" id="PS51184"/>
    </source>
</evidence>